<dbReference type="PANTHER" id="PTHR37042:SF4">
    <property type="entry name" value="OUTER MEMBRANE PROTEIN RV1973"/>
    <property type="match status" value="1"/>
</dbReference>
<evidence type="ECO:0000313" key="4">
    <source>
        <dbReference type="Proteomes" id="UP000182740"/>
    </source>
</evidence>
<evidence type="ECO:0000256" key="1">
    <source>
        <dbReference type="ARBA" id="ARBA00004370"/>
    </source>
</evidence>
<keyword evidence="4" id="KW-1185">Reference proteome</keyword>
<dbReference type="EMBL" id="FPJG01000006">
    <property type="protein sequence ID" value="SFW91557.1"/>
    <property type="molecule type" value="Genomic_DNA"/>
</dbReference>
<accession>A0A1K1T6A0</accession>
<protein>
    <submittedName>
        <fullName evidence="3">Mce-associated membrane protein</fullName>
    </submittedName>
</protein>
<comment type="subcellular location">
    <subcellularLocation>
        <location evidence="1">Membrane</location>
    </subcellularLocation>
</comment>
<name>A0A1K1T6A0_9PSEU</name>
<evidence type="ECO:0000313" key="3">
    <source>
        <dbReference type="EMBL" id="SFW91557.1"/>
    </source>
</evidence>
<keyword evidence="2" id="KW-0472">Membrane</keyword>
<gene>
    <name evidence="3" type="ORF">SAMN04489730_8025</name>
</gene>
<dbReference type="RefSeq" id="WP_245805253.1">
    <property type="nucleotide sequence ID" value="NZ_FPJG01000006.1"/>
</dbReference>
<proteinExistence type="predicted"/>
<dbReference type="Proteomes" id="UP000182740">
    <property type="component" value="Unassembled WGS sequence"/>
</dbReference>
<organism evidence="3 4">
    <name type="scientific">Amycolatopsis australiensis</name>
    <dbReference type="NCBI Taxonomy" id="546364"/>
    <lineage>
        <taxon>Bacteria</taxon>
        <taxon>Bacillati</taxon>
        <taxon>Actinomycetota</taxon>
        <taxon>Actinomycetes</taxon>
        <taxon>Pseudonocardiales</taxon>
        <taxon>Pseudonocardiaceae</taxon>
        <taxon>Amycolatopsis</taxon>
    </lineage>
</organism>
<dbReference type="PANTHER" id="PTHR37042">
    <property type="entry name" value="OUTER MEMBRANE PROTEIN RV1973"/>
    <property type="match status" value="1"/>
</dbReference>
<dbReference type="GO" id="GO:0016020">
    <property type="term" value="C:membrane"/>
    <property type="evidence" value="ECO:0007669"/>
    <property type="project" value="UniProtKB-SubCell"/>
</dbReference>
<evidence type="ECO:0000256" key="2">
    <source>
        <dbReference type="ARBA" id="ARBA00023136"/>
    </source>
</evidence>
<sequence length="171" mass="18148">MAGKVKWPLRAAVLAVVVTAAFAGWSAIGWYRAAHSEARTYGTARDEALASGRELVARLCSLDYHRLDQGLAQWLDATTGPLHDRLAHTDDATKKTLTQDATVSTGKVLDAAVSELDEHAGTAKLLASVEITALKEGVAPATKRNRFAAGLTRTASGWKLSALDELPVGAR</sequence>
<dbReference type="STRING" id="546364.SAMN04489730_8025"/>
<dbReference type="AlphaFoldDB" id="A0A1K1T6A0"/>
<reference evidence="4" key="1">
    <citation type="submission" date="2016-11" db="EMBL/GenBank/DDBJ databases">
        <authorList>
            <person name="Varghese N."/>
            <person name="Submissions S."/>
        </authorList>
    </citation>
    <scope>NUCLEOTIDE SEQUENCE [LARGE SCALE GENOMIC DNA]</scope>
    <source>
        <strain evidence="4">DSM 44671</strain>
    </source>
</reference>